<name>A0A8S9YST8_9TREM</name>
<dbReference type="OrthoDB" id="6284779at2759"/>
<gene>
    <name evidence="1" type="ORF">EG68_06381</name>
</gene>
<evidence type="ECO:0000313" key="2">
    <source>
        <dbReference type="Proteomes" id="UP000822476"/>
    </source>
</evidence>
<dbReference type="Gene3D" id="2.40.70.10">
    <property type="entry name" value="Acid Proteases"/>
    <property type="match status" value="1"/>
</dbReference>
<dbReference type="InterPro" id="IPR021109">
    <property type="entry name" value="Peptidase_aspartic_dom_sf"/>
</dbReference>
<dbReference type="AlphaFoldDB" id="A0A8S9YST8"/>
<dbReference type="SUPFAM" id="SSF50630">
    <property type="entry name" value="Acid proteases"/>
    <property type="match status" value="1"/>
</dbReference>
<reference evidence="1" key="1">
    <citation type="submission" date="2019-07" db="EMBL/GenBank/DDBJ databases">
        <title>Annotation for the trematode Paragonimus miyazaki's.</title>
        <authorList>
            <person name="Choi Y.-J."/>
        </authorList>
    </citation>
    <scope>NUCLEOTIDE SEQUENCE</scope>
    <source>
        <strain evidence="1">Japan</strain>
    </source>
</reference>
<protein>
    <submittedName>
        <fullName evidence="1">Uncharacterized protein</fullName>
    </submittedName>
</protein>
<accession>A0A8S9YST8</accession>
<evidence type="ECO:0000313" key="1">
    <source>
        <dbReference type="EMBL" id="KAF7257674.1"/>
    </source>
</evidence>
<dbReference type="EMBL" id="JTDE01002220">
    <property type="protein sequence ID" value="KAF7257674.1"/>
    <property type="molecule type" value="Genomic_DNA"/>
</dbReference>
<sequence length="115" mass="12653">MVATATFKIDGKSKRKYATLCSNGIPSRLQLDIAFDITLISRNTWRKLGRLPLLPTHHTARNASGGTSKLAGEVTCEVTFGDSRIKTRCFVTDHPGLDLLNGRLEITRSAGKQHM</sequence>
<dbReference type="Proteomes" id="UP000822476">
    <property type="component" value="Unassembled WGS sequence"/>
</dbReference>
<comment type="caution">
    <text evidence="1">The sequence shown here is derived from an EMBL/GenBank/DDBJ whole genome shotgun (WGS) entry which is preliminary data.</text>
</comment>
<proteinExistence type="predicted"/>
<keyword evidence="2" id="KW-1185">Reference proteome</keyword>
<organism evidence="1 2">
    <name type="scientific">Paragonimus skrjabini miyazakii</name>
    <dbReference type="NCBI Taxonomy" id="59628"/>
    <lineage>
        <taxon>Eukaryota</taxon>
        <taxon>Metazoa</taxon>
        <taxon>Spiralia</taxon>
        <taxon>Lophotrochozoa</taxon>
        <taxon>Platyhelminthes</taxon>
        <taxon>Trematoda</taxon>
        <taxon>Digenea</taxon>
        <taxon>Plagiorchiida</taxon>
        <taxon>Troglotremata</taxon>
        <taxon>Troglotrematidae</taxon>
        <taxon>Paragonimus</taxon>
    </lineage>
</organism>